<name>A0ABU0HYP6_9HYPH</name>
<evidence type="ECO:0000256" key="5">
    <source>
        <dbReference type="ARBA" id="ARBA00022729"/>
    </source>
</evidence>
<evidence type="ECO:0000256" key="9">
    <source>
        <dbReference type="ARBA" id="ARBA00023237"/>
    </source>
</evidence>
<keyword evidence="4 10" id="KW-0812">Transmembrane</keyword>
<dbReference type="InterPro" id="IPR003684">
    <property type="entry name" value="Porin_alphabac"/>
</dbReference>
<evidence type="ECO:0000313" key="11">
    <source>
        <dbReference type="EMBL" id="MDQ0446815.1"/>
    </source>
</evidence>
<keyword evidence="7 10" id="KW-0626">Porin</keyword>
<keyword evidence="5 10" id="KW-0732">Signal</keyword>
<dbReference type="Pfam" id="PF02530">
    <property type="entry name" value="Porin_2"/>
    <property type="match status" value="1"/>
</dbReference>
<keyword evidence="3 10" id="KW-1134">Transmembrane beta strand</keyword>
<comment type="caution">
    <text evidence="11">The sequence shown here is derived from an EMBL/GenBank/DDBJ whole genome shotgun (WGS) entry which is preliminary data.</text>
</comment>
<protein>
    <recommendedName>
        <fullName evidence="10">Porin</fullName>
    </recommendedName>
</protein>
<evidence type="ECO:0000256" key="4">
    <source>
        <dbReference type="ARBA" id="ARBA00022692"/>
    </source>
</evidence>
<reference evidence="11 12" key="1">
    <citation type="submission" date="2023-07" db="EMBL/GenBank/DDBJ databases">
        <title>Genomic Encyclopedia of Type Strains, Phase IV (KMG-IV): sequencing the most valuable type-strain genomes for metagenomic binning, comparative biology and taxonomic classification.</title>
        <authorList>
            <person name="Goeker M."/>
        </authorList>
    </citation>
    <scope>NUCLEOTIDE SEQUENCE [LARGE SCALE GENOMIC DNA]</scope>
    <source>
        <strain evidence="11 12">DSM 19013</strain>
    </source>
</reference>
<comment type="domain">
    <text evidence="10">Consists of 16-stranded beta-barrel sheets, with large surface-exposed loops, that form a transmembrane pore at the center of each barrel. The pore is partially ocluded by a peptide loop that folds into the pore lumen.</text>
</comment>
<evidence type="ECO:0000256" key="3">
    <source>
        <dbReference type="ARBA" id="ARBA00022452"/>
    </source>
</evidence>
<evidence type="ECO:0000313" key="12">
    <source>
        <dbReference type="Proteomes" id="UP001231124"/>
    </source>
</evidence>
<comment type="subcellular location">
    <subcellularLocation>
        <location evidence="10">Cell outer membrane</location>
        <topology evidence="10">Multi-pass membrane protein</topology>
    </subcellularLocation>
</comment>
<feature type="signal peptide" evidence="10">
    <location>
        <begin position="1"/>
        <end position="23"/>
    </location>
</feature>
<evidence type="ECO:0000256" key="8">
    <source>
        <dbReference type="ARBA" id="ARBA00023136"/>
    </source>
</evidence>
<evidence type="ECO:0000256" key="1">
    <source>
        <dbReference type="ARBA" id="ARBA00009521"/>
    </source>
</evidence>
<keyword evidence="8 10" id="KW-0472">Membrane</keyword>
<comment type="function">
    <text evidence="10">Forms passive diffusion pores that allow small molecular weight hydrophilic materials across the outer membrane.</text>
</comment>
<dbReference type="EMBL" id="JAUSVP010000003">
    <property type="protein sequence ID" value="MDQ0446815.1"/>
    <property type="molecule type" value="Genomic_DNA"/>
</dbReference>
<comment type="similarity">
    <text evidence="1 10">Belongs to the alphaproteobacteria porin family.</text>
</comment>
<proteinExistence type="inferred from homology"/>
<dbReference type="Proteomes" id="UP001231124">
    <property type="component" value="Unassembled WGS sequence"/>
</dbReference>
<accession>A0ABU0HYP6</accession>
<keyword evidence="2 10" id="KW-0813">Transport</keyword>
<keyword evidence="9 10" id="KW-0998">Cell outer membrane</keyword>
<keyword evidence="6 10" id="KW-0406">Ion transport</keyword>
<keyword evidence="12" id="KW-1185">Reference proteome</keyword>
<gene>
    <name evidence="11" type="ORF">QO012_001306</name>
</gene>
<organism evidence="11 12">
    <name type="scientific">Methylobacterium aerolatum</name>
    <dbReference type="NCBI Taxonomy" id="418708"/>
    <lineage>
        <taxon>Bacteria</taxon>
        <taxon>Pseudomonadati</taxon>
        <taxon>Pseudomonadota</taxon>
        <taxon>Alphaproteobacteria</taxon>
        <taxon>Hyphomicrobiales</taxon>
        <taxon>Methylobacteriaceae</taxon>
        <taxon>Methylobacterium</taxon>
    </lineage>
</organism>
<sequence length="563" mass="58715">MIFLKRALLGSAAALATVGAAHAADLPAKKAAAVEFVRVCSAYGAGFFYIPGTDTCLRISGRARAEYGYQSNENRNVGSGNGDVSQFRGLLRINMDARTQTDYGTLRAFIRLEAASRTGAFMTSGTQQRIANAYPALGVDQFGRVQQYVNTDKAFIQFAGLTAGRASSFFDFYAHDFEFVGGTAGSDVSSTNLLAYTASFGNGFSATISMEDPNFRHNTVYSAAAAGAGAAAGTSGTSTFFSSYSLTPLILQQAANGNATLVGFQDVIERSRMPDFVGVLRYDSAWGSAQISGAVKDVNIGSSYNQGFLGATGVTLPIANSAAAIALASARGIRGGSQTTEGFAVQGGLKINTPFIAPGDALYLQGAYGEGANVYTGVTAYTGTYTQSGTPTNGGPFAQYLSDAVVNPLTGKIQLTESFSVVGSFLHYWTPSVRSAVFASYSETNFGKGARAALSLTQGLVGGSAGATSIVTNPALFALSPVLRDSYQIVAGANLIWSPVKDLDIGVEGNYINTGMKSGRVIDQTKTTGVNAANFAALNAAGAIKTLNNYDAAQVRFRVQRDF</sequence>
<evidence type="ECO:0000256" key="2">
    <source>
        <dbReference type="ARBA" id="ARBA00022448"/>
    </source>
</evidence>
<evidence type="ECO:0000256" key="6">
    <source>
        <dbReference type="ARBA" id="ARBA00023065"/>
    </source>
</evidence>
<evidence type="ECO:0000256" key="7">
    <source>
        <dbReference type="ARBA" id="ARBA00023114"/>
    </source>
</evidence>
<dbReference type="RefSeq" id="WP_238201588.1">
    <property type="nucleotide sequence ID" value="NZ_BPQE01000004.1"/>
</dbReference>
<feature type="chain" id="PRO_5044987550" description="Porin" evidence="10">
    <location>
        <begin position="24"/>
        <end position="563"/>
    </location>
</feature>
<evidence type="ECO:0000256" key="10">
    <source>
        <dbReference type="RuleBase" id="RU364005"/>
    </source>
</evidence>